<dbReference type="RefSeq" id="WP_349115841.1">
    <property type="nucleotide sequence ID" value="NZ_JBBNFM010000003.1"/>
</dbReference>
<dbReference type="GO" id="GO:0003743">
    <property type="term" value="F:translation initiation factor activity"/>
    <property type="evidence" value="ECO:0007669"/>
    <property type="project" value="UniProtKB-KW"/>
</dbReference>
<keyword evidence="4 5" id="KW-0472">Membrane</keyword>
<evidence type="ECO:0000256" key="3">
    <source>
        <dbReference type="ARBA" id="ARBA00022989"/>
    </source>
</evidence>
<keyword evidence="3 5" id="KW-1133">Transmembrane helix</keyword>
<evidence type="ECO:0000256" key="5">
    <source>
        <dbReference type="SAM" id="Phobius"/>
    </source>
</evidence>
<evidence type="ECO:0000256" key="4">
    <source>
        <dbReference type="ARBA" id="ARBA00023136"/>
    </source>
</evidence>
<evidence type="ECO:0000256" key="1">
    <source>
        <dbReference type="ARBA" id="ARBA00004141"/>
    </source>
</evidence>
<evidence type="ECO:0000313" key="6">
    <source>
        <dbReference type="EMBL" id="MEQ2453495.1"/>
    </source>
</evidence>
<accession>A0ABV1EFY7</accession>
<evidence type="ECO:0000256" key="2">
    <source>
        <dbReference type="ARBA" id="ARBA00022692"/>
    </source>
</evidence>
<gene>
    <name evidence="6" type="ORF">AAAT04_05455</name>
</gene>
<keyword evidence="6" id="KW-0396">Initiation factor</keyword>
<feature type="transmembrane region" description="Helical" evidence="5">
    <location>
        <begin position="278"/>
        <end position="298"/>
    </location>
</feature>
<proteinExistence type="predicted"/>
<keyword evidence="2 5" id="KW-0812">Transmembrane</keyword>
<dbReference type="EMBL" id="JBBNFM010000003">
    <property type="protein sequence ID" value="MEQ2453495.1"/>
    <property type="molecule type" value="Genomic_DNA"/>
</dbReference>
<dbReference type="Proteomes" id="UP001482186">
    <property type="component" value="Unassembled WGS sequence"/>
</dbReference>
<comment type="subcellular location">
    <subcellularLocation>
        <location evidence="1">Membrane</location>
        <topology evidence="1">Multi-pass membrane protein</topology>
    </subcellularLocation>
</comment>
<feature type="transmembrane region" description="Helical" evidence="5">
    <location>
        <begin position="237"/>
        <end position="258"/>
    </location>
</feature>
<name>A0ABV1EFY7_9FIRM</name>
<comment type="caution">
    <text evidence="6">The sequence shown here is derived from an EMBL/GenBank/DDBJ whole genome shotgun (WGS) entry which is preliminary data.</text>
</comment>
<feature type="transmembrane region" description="Helical" evidence="5">
    <location>
        <begin position="43"/>
        <end position="59"/>
    </location>
</feature>
<sequence>MNNRQEKQVKKIRRDAFADSHPIVNLIYFIFVIGFAMMSLHPVSLGIAFWGAVSYSICLNGRRALYQNLRYMLPVVILTALINPAFSHQGVTILRYLPSGNPLTLESILYGIAAAVMLVTVLCWFSSFNRIMTSDKMIYLFGRLAPYLSIVLSMTLKFLPEFTARIRQVYQAQKAAGCVMSGKYFKRLRTGMRVISSAATWALERAVITGDSMKSRGYGLKGRTAYSLFHFRKSDGCCLVVILAAGSFVAAGMIRGVIDWQYYPDITENGSDGMGTAVFAGYLLLVSLPCVMHLYQAIRERKKR</sequence>
<evidence type="ECO:0000313" key="7">
    <source>
        <dbReference type="Proteomes" id="UP001482186"/>
    </source>
</evidence>
<feature type="transmembrane region" description="Helical" evidence="5">
    <location>
        <begin position="71"/>
        <end position="87"/>
    </location>
</feature>
<dbReference type="Pfam" id="PF02361">
    <property type="entry name" value="CbiQ"/>
    <property type="match status" value="1"/>
</dbReference>
<keyword evidence="6" id="KW-0648">Protein biosynthesis</keyword>
<dbReference type="CDD" id="cd16914">
    <property type="entry name" value="EcfT"/>
    <property type="match status" value="1"/>
</dbReference>
<reference evidence="6 7" key="1">
    <citation type="submission" date="2024-04" db="EMBL/GenBank/DDBJ databases">
        <title>Human intestinal bacterial collection.</title>
        <authorList>
            <person name="Pauvert C."/>
            <person name="Hitch T.C.A."/>
            <person name="Clavel T."/>
        </authorList>
    </citation>
    <scope>NUCLEOTIDE SEQUENCE [LARGE SCALE GENOMIC DNA]</scope>
    <source>
        <strain evidence="6 7">CLA-AA-H141</strain>
    </source>
</reference>
<dbReference type="InterPro" id="IPR003339">
    <property type="entry name" value="ABC/ECF_trnsptr_transmembrane"/>
</dbReference>
<protein>
    <submittedName>
        <fullName evidence="6">Energy-coupling factor transporter transmembrane component T</fullName>
    </submittedName>
</protein>
<feature type="transmembrane region" description="Helical" evidence="5">
    <location>
        <begin position="20"/>
        <end position="37"/>
    </location>
</feature>
<feature type="transmembrane region" description="Helical" evidence="5">
    <location>
        <begin position="107"/>
        <end position="125"/>
    </location>
</feature>
<organism evidence="6 7">
    <name type="scientific">Coprococcus ammoniilyticus</name>
    <dbReference type="NCBI Taxonomy" id="2981785"/>
    <lineage>
        <taxon>Bacteria</taxon>
        <taxon>Bacillati</taxon>
        <taxon>Bacillota</taxon>
        <taxon>Clostridia</taxon>
        <taxon>Lachnospirales</taxon>
        <taxon>Lachnospiraceae</taxon>
        <taxon>Coprococcus</taxon>
    </lineage>
</organism>
<keyword evidence="7" id="KW-1185">Reference proteome</keyword>